<dbReference type="EMBL" id="VEVQ02000001">
    <property type="protein sequence ID" value="NHN24450.1"/>
    <property type="molecule type" value="Genomic_DNA"/>
</dbReference>
<organism evidence="1 2">
    <name type="scientific">Flavobacterium jejuense</name>
    <dbReference type="NCBI Taxonomy" id="1544455"/>
    <lineage>
        <taxon>Bacteria</taxon>
        <taxon>Pseudomonadati</taxon>
        <taxon>Bacteroidota</taxon>
        <taxon>Flavobacteriia</taxon>
        <taxon>Flavobacteriales</taxon>
        <taxon>Flavobacteriaceae</taxon>
        <taxon>Flavobacterium</taxon>
    </lineage>
</organism>
<sequence length="358" mass="39745">MRKIVLFTFLISLFSCKEQKVNQDIKPIQAKLPTKSFTNVQLREIHSDAISIRAIVLDSNQLWFAGSNGKYGAIDLMTQKMFRGRIAKDTLHPEFRSIAKTKDAVFVLSVANPALLYRISNDKKVVQLVYEEKNEKVFYDSMQFLDDSFGVAMGDPISDCLNIITTTDGGNTWQKIPCEKLPKAGEGEAAFAASNTNVMLRNNKIIIVSGGKKARCFVSEDKGNTWNVYETPIVQGKTMTGIFTADFYDENIGFIAGGDYEKQEDNSNNKAITNDGGKTWQLVGQNTGFGYASCVQFVPNTKGKALVCLGGTGLHYSSDSGKTWKKMLDDKDLYTLRFQNDSVAYAAGKNKIVKLSFQ</sequence>
<dbReference type="PROSITE" id="PS51257">
    <property type="entry name" value="PROKAR_LIPOPROTEIN"/>
    <property type="match status" value="1"/>
</dbReference>
<dbReference type="CDD" id="cd15482">
    <property type="entry name" value="Sialidase_non-viral"/>
    <property type="match status" value="1"/>
</dbReference>
<reference evidence="1 2" key="2">
    <citation type="submission" date="2019-05" db="EMBL/GenBank/DDBJ databases">
        <authorList>
            <person name="Lianzixin W."/>
        </authorList>
    </citation>
    <scope>NUCLEOTIDE SEQUENCE [LARGE SCALE GENOMIC DNA]</scope>
    <source>
        <strain evidence="1 2">EC11</strain>
    </source>
</reference>
<protein>
    <submittedName>
        <fullName evidence="1">Oxidoreductase</fullName>
    </submittedName>
</protein>
<dbReference type="InterPro" id="IPR015943">
    <property type="entry name" value="WD40/YVTN_repeat-like_dom_sf"/>
</dbReference>
<gene>
    <name evidence="1" type="ORF">FIA58_002075</name>
</gene>
<dbReference type="Gene3D" id="2.130.10.10">
    <property type="entry name" value="YVTN repeat-like/Quinoprotein amine dehydrogenase"/>
    <property type="match status" value="1"/>
</dbReference>
<evidence type="ECO:0000313" key="1">
    <source>
        <dbReference type="EMBL" id="NHN24450.1"/>
    </source>
</evidence>
<reference evidence="1 2" key="3">
    <citation type="submission" date="2020-02" db="EMBL/GenBank/DDBJ databases">
        <title>Flavobacterium profundi sp. nov., isolated from a deep-sea seamount.</title>
        <authorList>
            <person name="Zhang D.-C."/>
        </authorList>
    </citation>
    <scope>NUCLEOTIDE SEQUENCE [LARGE SCALE GENOMIC DNA]</scope>
    <source>
        <strain evidence="1 2">EC11</strain>
    </source>
</reference>
<accession>A0ABX0IRI7</accession>
<dbReference type="Proteomes" id="UP000817854">
    <property type="component" value="Unassembled WGS sequence"/>
</dbReference>
<dbReference type="PANTHER" id="PTHR47199:SF2">
    <property type="entry name" value="PHOTOSYSTEM II STABILITY_ASSEMBLY FACTOR HCF136, CHLOROPLASTIC"/>
    <property type="match status" value="1"/>
</dbReference>
<dbReference type="PANTHER" id="PTHR47199">
    <property type="entry name" value="PHOTOSYSTEM II STABILITY/ASSEMBLY FACTOR HCF136, CHLOROPLASTIC"/>
    <property type="match status" value="1"/>
</dbReference>
<dbReference type="SUPFAM" id="SSF110296">
    <property type="entry name" value="Oligoxyloglucan reducing end-specific cellobiohydrolase"/>
    <property type="match status" value="1"/>
</dbReference>
<comment type="caution">
    <text evidence="1">The sequence shown here is derived from an EMBL/GenBank/DDBJ whole genome shotgun (WGS) entry which is preliminary data.</text>
</comment>
<dbReference type="RefSeq" id="WP_140959525.1">
    <property type="nucleotide sequence ID" value="NZ_VEVQ02000001.1"/>
</dbReference>
<evidence type="ECO:0000313" key="2">
    <source>
        <dbReference type="Proteomes" id="UP000817854"/>
    </source>
</evidence>
<proteinExistence type="predicted"/>
<name>A0ABX0IRI7_9FLAO</name>
<reference evidence="2" key="1">
    <citation type="submission" date="2019-05" db="EMBL/GenBank/DDBJ databases">
        <title>Flavobacterium profundi sp. nov., isolated from a deep-sea seamount.</title>
        <authorList>
            <person name="Zhang D.-C."/>
        </authorList>
    </citation>
    <scope>NUCLEOTIDE SEQUENCE [LARGE SCALE GENOMIC DNA]</scope>
    <source>
        <strain evidence="2">EC11</strain>
    </source>
</reference>
<keyword evidence="2" id="KW-1185">Reference proteome</keyword>